<comment type="caution">
    <text evidence="2">The sequence shown here is derived from an EMBL/GenBank/DDBJ whole genome shotgun (WGS) entry which is preliminary data.</text>
</comment>
<dbReference type="EMBL" id="BAABHM010000028">
    <property type="protein sequence ID" value="GAA4718334.1"/>
    <property type="molecule type" value="Genomic_DNA"/>
</dbReference>
<organism evidence="2 3">
    <name type="scientific">Promicromonospora umidemergens</name>
    <dbReference type="NCBI Taxonomy" id="629679"/>
    <lineage>
        <taxon>Bacteria</taxon>
        <taxon>Bacillati</taxon>
        <taxon>Actinomycetota</taxon>
        <taxon>Actinomycetes</taxon>
        <taxon>Micrococcales</taxon>
        <taxon>Promicromonosporaceae</taxon>
        <taxon>Promicromonospora</taxon>
    </lineage>
</organism>
<dbReference type="SUPFAM" id="SSF55729">
    <property type="entry name" value="Acyl-CoA N-acyltransferases (Nat)"/>
    <property type="match status" value="1"/>
</dbReference>
<dbReference type="InterPro" id="IPR016181">
    <property type="entry name" value="Acyl_CoA_acyltransferase"/>
</dbReference>
<accession>A0ABP8XYW0</accession>
<dbReference type="Gene3D" id="3.40.630.30">
    <property type="match status" value="1"/>
</dbReference>
<name>A0ABP8XYW0_9MICO</name>
<dbReference type="CDD" id="cd04301">
    <property type="entry name" value="NAT_SF"/>
    <property type="match status" value="1"/>
</dbReference>
<dbReference type="Pfam" id="PF13508">
    <property type="entry name" value="Acetyltransf_7"/>
    <property type="match status" value="1"/>
</dbReference>
<proteinExistence type="predicted"/>
<feature type="domain" description="N-acetyltransferase" evidence="1">
    <location>
        <begin position="126"/>
        <end position="262"/>
    </location>
</feature>
<keyword evidence="3" id="KW-1185">Reference proteome</keyword>
<dbReference type="RefSeq" id="WP_253876605.1">
    <property type="nucleotide sequence ID" value="NZ_BAABHM010000028.1"/>
</dbReference>
<evidence type="ECO:0000313" key="2">
    <source>
        <dbReference type="EMBL" id="GAA4718334.1"/>
    </source>
</evidence>
<evidence type="ECO:0000259" key="1">
    <source>
        <dbReference type="PROSITE" id="PS51186"/>
    </source>
</evidence>
<gene>
    <name evidence="2" type="ORF">GCM10023198_47330</name>
</gene>
<dbReference type="PROSITE" id="PS51186">
    <property type="entry name" value="GNAT"/>
    <property type="match status" value="1"/>
</dbReference>
<sequence length="262" mass="28826">MTDPSRLLRAYDEQLRTDAETPSAVSVTRLGPLRLVTFLGGRGFVTYRDLAGADDARVRTLVDETVAHFRADGGITSVEWKTRGHDHAPGLHEALLEHGFVPEDPESIMIGEAAALAVDVPLPDGVTLRRITEESDVRAMSTMADEVFGEPASDRYANQILRRLELDDGMELWVAEADGQIVTTGRLEPVADTDFAGVWGGCSRPEWRGRGIYRALTAARARSALALGKTLVHSDSTEYSRPILERYGFVKVSTTTPYAWKR</sequence>
<dbReference type="Proteomes" id="UP001500843">
    <property type="component" value="Unassembled WGS sequence"/>
</dbReference>
<evidence type="ECO:0000313" key="3">
    <source>
        <dbReference type="Proteomes" id="UP001500843"/>
    </source>
</evidence>
<protein>
    <submittedName>
        <fullName evidence="2">GNAT family N-acetyltransferase</fullName>
    </submittedName>
</protein>
<reference evidence="3" key="1">
    <citation type="journal article" date="2019" name="Int. J. Syst. Evol. Microbiol.">
        <title>The Global Catalogue of Microorganisms (GCM) 10K type strain sequencing project: providing services to taxonomists for standard genome sequencing and annotation.</title>
        <authorList>
            <consortium name="The Broad Institute Genomics Platform"/>
            <consortium name="The Broad Institute Genome Sequencing Center for Infectious Disease"/>
            <person name="Wu L."/>
            <person name="Ma J."/>
        </authorList>
    </citation>
    <scope>NUCLEOTIDE SEQUENCE [LARGE SCALE GENOMIC DNA]</scope>
    <source>
        <strain evidence="3">JCM 17975</strain>
    </source>
</reference>
<dbReference type="InterPro" id="IPR000182">
    <property type="entry name" value="GNAT_dom"/>
</dbReference>